<organism evidence="1 2">
    <name type="scientific">Willisornis vidua</name>
    <name type="common">Xingu scale-backed antbird</name>
    <dbReference type="NCBI Taxonomy" id="1566151"/>
    <lineage>
        <taxon>Eukaryota</taxon>
        <taxon>Metazoa</taxon>
        <taxon>Chordata</taxon>
        <taxon>Craniata</taxon>
        <taxon>Vertebrata</taxon>
        <taxon>Euteleostomi</taxon>
        <taxon>Archelosauria</taxon>
        <taxon>Archosauria</taxon>
        <taxon>Dinosauria</taxon>
        <taxon>Saurischia</taxon>
        <taxon>Theropoda</taxon>
        <taxon>Coelurosauria</taxon>
        <taxon>Aves</taxon>
        <taxon>Neognathae</taxon>
        <taxon>Neoaves</taxon>
        <taxon>Telluraves</taxon>
        <taxon>Australaves</taxon>
        <taxon>Passeriformes</taxon>
        <taxon>Thamnophilidae</taxon>
        <taxon>Willisornis</taxon>
    </lineage>
</organism>
<accession>A0ABQ9DFB1</accession>
<reference evidence="1" key="1">
    <citation type="submission" date="2019-10" db="EMBL/GenBank/DDBJ databases">
        <authorList>
            <person name="Soares A.E.R."/>
            <person name="Aleixo A."/>
            <person name="Schneider P."/>
            <person name="Miyaki C.Y."/>
            <person name="Schneider M.P."/>
            <person name="Mello C."/>
            <person name="Vasconcelos A.T.R."/>
        </authorList>
    </citation>
    <scope>NUCLEOTIDE SEQUENCE</scope>
    <source>
        <tissue evidence="1">Muscle</tissue>
    </source>
</reference>
<dbReference type="EMBL" id="WHWB01033529">
    <property type="protein sequence ID" value="KAJ7419280.1"/>
    <property type="molecule type" value="Genomic_DNA"/>
</dbReference>
<proteinExistence type="predicted"/>
<keyword evidence="2" id="KW-1185">Reference proteome</keyword>
<dbReference type="Proteomes" id="UP001145742">
    <property type="component" value="Unassembled WGS sequence"/>
</dbReference>
<sequence length="115" mass="12804">MGAWAAGELESKLEPLYQPANQTEHRPVANQAASNRIRHLAMGRMVEAVRKLGAGQPASWAGASRVLASWFKLNLVPGDCSYNSTYIILYAWERFSSIYDNLKEKQMADTAAFLQ</sequence>
<protein>
    <submittedName>
        <fullName evidence="1">Uncharacterized protein</fullName>
    </submittedName>
</protein>
<name>A0ABQ9DFB1_9PASS</name>
<evidence type="ECO:0000313" key="2">
    <source>
        <dbReference type="Proteomes" id="UP001145742"/>
    </source>
</evidence>
<gene>
    <name evidence="1" type="ORF">WISP_54941</name>
</gene>
<evidence type="ECO:0000313" key="1">
    <source>
        <dbReference type="EMBL" id="KAJ7419280.1"/>
    </source>
</evidence>
<comment type="caution">
    <text evidence="1">The sequence shown here is derived from an EMBL/GenBank/DDBJ whole genome shotgun (WGS) entry which is preliminary data.</text>
</comment>